<comment type="caution">
    <text evidence="2">The sequence shown here is derived from an EMBL/GenBank/DDBJ whole genome shotgun (WGS) entry which is preliminary data.</text>
</comment>
<dbReference type="InterPro" id="IPR027623">
    <property type="entry name" value="AmmeMemoSam_A"/>
</dbReference>
<dbReference type="Gene3D" id="3.30.700.20">
    <property type="entry name" value="Hypothetical protein ph0010, domain 1"/>
    <property type="match status" value="1"/>
</dbReference>
<dbReference type="Pfam" id="PF01871">
    <property type="entry name" value="AMMECR1"/>
    <property type="match status" value="1"/>
</dbReference>
<dbReference type="NCBIfam" id="TIGR04335">
    <property type="entry name" value="AmmeMemoSam_A"/>
    <property type="match status" value="1"/>
</dbReference>
<accession>A0A1F4U439</accession>
<dbReference type="EMBL" id="MEUM01000134">
    <property type="protein sequence ID" value="OGC39639.1"/>
    <property type="molecule type" value="Genomic_DNA"/>
</dbReference>
<dbReference type="InterPro" id="IPR023473">
    <property type="entry name" value="AMMECR1"/>
</dbReference>
<feature type="domain" description="AMMECR1" evidence="1">
    <location>
        <begin position="8"/>
        <end position="180"/>
    </location>
</feature>
<reference evidence="2 3" key="1">
    <citation type="journal article" date="2016" name="Nat. Commun.">
        <title>Thousands of microbial genomes shed light on interconnected biogeochemical processes in an aquifer system.</title>
        <authorList>
            <person name="Anantharaman K."/>
            <person name="Brown C.T."/>
            <person name="Hug L.A."/>
            <person name="Sharon I."/>
            <person name="Castelle C.J."/>
            <person name="Probst A.J."/>
            <person name="Thomas B.C."/>
            <person name="Singh A."/>
            <person name="Wilkins M.J."/>
            <person name="Karaoz U."/>
            <person name="Brodie E.L."/>
            <person name="Williams K.H."/>
            <person name="Hubbard S.S."/>
            <person name="Banfield J.F."/>
        </authorList>
    </citation>
    <scope>NUCLEOTIDE SEQUENCE [LARGE SCALE GENOMIC DNA]</scope>
</reference>
<dbReference type="InterPro" id="IPR036071">
    <property type="entry name" value="AMMECR1_dom_sf"/>
</dbReference>
<dbReference type="NCBIfam" id="TIGR00296">
    <property type="entry name" value="TIGR00296 family protein"/>
    <property type="match status" value="1"/>
</dbReference>
<gene>
    <name evidence="2" type="ORF">A2Y85_00805</name>
</gene>
<protein>
    <submittedName>
        <fullName evidence="2">AMMECR1 domain-containing protein</fullName>
    </submittedName>
</protein>
<proteinExistence type="predicted"/>
<dbReference type="InterPro" id="IPR027485">
    <property type="entry name" value="AMMECR1_N"/>
</dbReference>
<dbReference type="PANTHER" id="PTHR13016">
    <property type="entry name" value="AMMECR1 HOMOLOG"/>
    <property type="match status" value="1"/>
</dbReference>
<evidence type="ECO:0000259" key="1">
    <source>
        <dbReference type="PROSITE" id="PS51112"/>
    </source>
</evidence>
<dbReference type="Gene3D" id="3.30.1490.150">
    <property type="entry name" value="Hypothetical protein ph0010, domain 2"/>
    <property type="match status" value="1"/>
</dbReference>
<dbReference type="AlphaFoldDB" id="A0A1F4U439"/>
<dbReference type="SUPFAM" id="SSF143447">
    <property type="entry name" value="AMMECR1-like"/>
    <property type="match status" value="1"/>
</dbReference>
<dbReference type="PANTHER" id="PTHR13016:SF0">
    <property type="entry name" value="AMME SYNDROME CANDIDATE GENE 1 PROTEIN"/>
    <property type="match status" value="1"/>
</dbReference>
<evidence type="ECO:0000313" key="3">
    <source>
        <dbReference type="Proteomes" id="UP000177025"/>
    </source>
</evidence>
<dbReference type="InterPro" id="IPR002733">
    <property type="entry name" value="AMMECR1_domain"/>
</dbReference>
<dbReference type="PROSITE" id="PS51112">
    <property type="entry name" value="AMMECR1"/>
    <property type="match status" value="1"/>
</dbReference>
<organism evidence="2 3">
    <name type="scientific">candidate division WOR-3 bacterium RBG_13_43_14</name>
    <dbReference type="NCBI Taxonomy" id="1802590"/>
    <lineage>
        <taxon>Bacteria</taxon>
        <taxon>Bacteria division WOR-3</taxon>
    </lineage>
</organism>
<evidence type="ECO:0000313" key="2">
    <source>
        <dbReference type="EMBL" id="OGC39639.1"/>
    </source>
</evidence>
<name>A0A1F4U439_UNCW3</name>
<dbReference type="Proteomes" id="UP000177025">
    <property type="component" value="Unassembled WGS sequence"/>
</dbReference>
<sequence length="180" mass="19983">MELGLSENDKKLLKKIALESIEAAVRGKKCPEYKNLTGKLTAEYGAFVTITKFGNLRGCIGHIIGDQPLYKTIIEMAKAAALQDPRFPPVTEKELKDIEIEISIMTPVVPVQNFKDIVIGRDGLIIKRGYNQGLLLPQVASEYGWTTEEFLEETCNKAGLPADAYKLEGTQVFKFSAEVF</sequence>